<evidence type="ECO:0000313" key="6">
    <source>
        <dbReference type="Proteomes" id="UP000282574"/>
    </source>
</evidence>
<evidence type="ECO:0000256" key="1">
    <source>
        <dbReference type="ARBA" id="ARBA00023108"/>
    </source>
</evidence>
<protein>
    <recommendedName>
        <fullName evidence="3">Circadian clock oscillator protein KaiB</fullName>
    </recommendedName>
</protein>
<dbReference type="AlphaFoldDB" id="A0AB37UNP7"/>
<dbReference type="NCBIfam" id="NF006798">
    <property type="entry name" value="PRK09301.1"/>
    <property type="match status" value="1"/>
</dbReference>
<dbReference type="HAMAP" id="MF_01835">
    <property type="entry name" value="KaiB"/>
    <property type="match status" value="1"/>
</dbReference>
<dbReference type="SUPFAM" id="SSF52833">
    <property type="entry name" value="Thioredoxin-like"/>
    <property type="match status" value="1"/>
</dbReference>
<dbReference type="GO" id="GO:0007623">
    <property type="term" value="P:circadian rhythm"/>
    <property type="evidence" value="ECO:0007669"/>
    <property type="project" value="UniProtKB-UniRule"/>
</dbReference>
<gene>
    <name evidence="3" type="primary">kaiB</name>
    <name evidence="5" type="ORF">DSM107010_16090</name>
</gene>
<name>A0AB37UNP7_9CYAN</name>
<dbReference type="InterPro" id="IPR039022">
    <property type="entry name" value="KaiB-like"/>
</dbReference>
<comment type="similarity">
    <text evidence="2 3">Belongs to the KaiB family.</text>
</comment>
<proteinExistence type="inferred from homology"/>
<sequence>MYQLNFDSIISGQISFQTTSASLSMNAPKKTYVLKLYVAGNTPNSIRALRTLRNILEQEFKGVYALKVIDVLKSPQLAEEDKILATPTLSKILPPPVRKIIGDLSDREKVLIGLDLLYEELVEAEALEE</sequence>
<evidence type="ECO:0000313" key="5">
    <source>
        <dbReference type="EMBL" id="RUT13053.1"/>
    </source>
</evidence>
<comment type="function">
    <text evidence="3">A metamorphic protein which reversibly switches between an inactive tetrameric fold and a rare, thioredoxin-like monomeric fold (KaiB(fs)). KaiB(fs) binds phospho-KaiC, KaiA and CikA. KaiA and CikA compete for binding to KaiB(fs), and KaiB(fs) and SasA compete for binding to KaiC, thus the clock oscillator and output signal pathway are tightly coupled.</text>
</comment>
<dbReference type="NCBIfam" id="TIGR02654">
    <property type="entry name" value="circ_KaiB"/>
    <property type="match status" value="1"/>
</dbReference>
<organism evidence="5 6">
    <name type="scientific">Chroococcidiopsis cubana SAG 39.79</name>
    <dbReference type="NCBI Taxonomy" id="388085"/>
    <lineage>
        <taxon>Bacteria</taxon>
        <taxon>Bacillati</taxon>
        <taxon>Cyanobacteriota</taxon>
        <taxon>Cyanophyceae</taxon>
        <taxon>Chroococcidiopsidales</taxon>
        <taxon>Chroococcidiopsidaceae</taxon>
        <taxon>Chroococcidiopsis</taxon>
    </lineage>
</organism>
<evidence type="ECO:0000256" key="3">
    <source>
        <dbReference type="HAMAP-Rule" id="MF_01835"/>
    </source>
</evidence>
<keyword evidence="6" id="KW-1185">Reference proteome</keyword>
<keyword evidence="1 3" id="KW-0090">Biological rhythms</keyword>
<dbReference type="InterPro" id="IPR013474">
    <property type="entry name" value="Circ_KaiB"/>
</dbReference>
<accession>A0AB37UNP7</accession>
<dbReference type="Gene3D" id="3.40.30.10">
    <property type="entry name" value="Glutaredoxin"/>
    <property type="match status" value="1"/>
</dbReference>
<dbReference type="CDD" id="cd02978">
    <property type="entry name" value="KaiB_like"/>
    <property type="match status" value="1"/>
</dbReference>
<dbReference type="PANTHER" id="PTHR41709">
    <property type="entry name" value="KAIB-LIKE PROTEIN 1"/>
    <property type="match status" value="1"/>
</dbReference>
<evidence type="ECO:0000256" key="2">
    <source>
        <dbReference type="ARBA" id="ARBA00061074"/>
    </source>
</evidence>
<reference evidence="5 6" key="1">
    <citation type="journal article" date="2019" name="Genome Biol. Evol.">
        <title>Day and night: Metabolic profiles and evolutionary relationships of six axenic non-marine cyanobacteria.</title>
        <authorList>
            <person name="Will S.E."/>
            <person name="Henke P."/>
            <person name="Boedeker C."/>
            <person name="Huang S."/>
            <person name="Brinkmann H."/>
            <person name="Rohde M."/>
            <person name="Jarek M."/>
            <person name="Friedl T."/>
            <person name="Seufert S."/>
            <person name="Schumacher M."/>
            <person name="Overmann J."/>
            <person name="Neumann-Schaal M."/>
            <person name="Petersen J."/>
        </authorList>
    </citation>
    <scope>NUCLEOTIDE SEQUENCE [LARGE SCALE GENOMIC DNA]</scope>
    <source>
        <strain evidence="5 6">SAG 39.79</strain>
    </source>
</reference>
<comment type="function">
    <text evidence="3">Key component of the KaiABC oscillator complex, which constitutes the main circadian regulator in cyanobacteria. Complex composition changes during the circadian cycle to control KaiC phosphorylation. KaiA stimulates KaiC autophosphorylation, while KaiB sequesters KaiA, leading to KaiC autodephosphorylation. Phospho-Ser-431 KaiC accumulation triggers binding of KaiB to form the KaiB(6):KaiC(6) complex, leading to changes in output regulators CikA and SasA. KaiB switches to a thioredoxin-like fold (KaiB(fs)) when bound to KaiC. KaiB(6):KaiC(6) formation exposes a site for KaiA binding that sequesters KaiA from KaiC, making the KaiC(6):KaiB(6):KaiA(12) complex that results in KaiC autodephosphorylation.</text>
</comment>
<comment type="caution">
    <text evidence="5">The sequence shown here is derived from an EMBL/GenBank/DDBJ whole genome shotgun (WGS) entry which is preliminary data.</text>
</comment>
<dbReference type="SMART" id="SM01248">
    <property type="entry name" value="KaiB"/>
    <property type="match status" value="1"/>
</dbReference>
<dbReference type="GO" id="GO:0042802">
    <property type="term" value="F:identical protein binding"/>
    <property type="evidence" value="ECO:0007669"/>
    <property type="project" value="UniProtKB-ARBA"/>
</dbReference>
<comment type="domain">
    <text evidence="3">Has 2 forms, fold switches to a thioredoxin-like fold (KaiB(fs)) when bound to KaiC.</text>
</comment>
<dbReference type="PANTHER" id="PTHR41709:SF2">
    <property type="entry name" value="CIRCADIAN CLOCK PROTEIN KAIB2"/>
    <property type="match status" value="1"/>
</dbReference>
<evidence type="ECO:0000259" key="4">
    <source>
        <dbReference type="SMART" id="SM01248"/>
    </source>
</evidence>
<dbReference type="FunFam" id="3.40.30.10:FF:000180">
    <property type="entry name" value="Circadian clock protein KaiB"/>
    <property type="match status" value="1"/>
</dbReference>
<comment type="subunit">
    <text evidence="3">The KaiABC complex composition changes during the circadian cycle to control KaiC phosphorylation. Complexes KaiC(6), KaiA(2-4):KaiC(6), KaiB(6):KaiC(6) and KaiC(6):KaiB(6):KaiA(12) are among the most important forms, many form cooperatively. Undergoes a major conformational rearrangment; in the free state forms homotetramers as a dimer of dimers. When bound to the CI domain of KaiC switches to a monomeric thioredoxin-fold (KaiB(fs)). KaiB(fs) binds CikA, leading it to dephosphorylate phospho-RpaA.</text>
</comment>
<dbReference type="Proteomes" id="UP000282574">
    <property type="component" value="Unassembled WGS sequence"/>
</dbReference>
<dbReference type="InterPro" id="IPR036249">
    <property type="entry name" value="Thioredoxin-like_sf"/>
</dbReference>
<feature type="domain" description="KaiB" evidence="4">
    <location>
        <begin position="35"/>
        <end position="116"/>
    </location>
</feature>
<dbReference type="InterPro" id="IPR011649">
    <property type="entry name" value="KaiB_domain"/>
</dbReference>
<dbReference type="EMBL" id="RSCK01000009">
    <property type="protein sequence ID" value="RUT13053.1"/>
    <property type="molecule type" value="Genomic_DNA"/>
</dbReference>
<dbReference type="Pfam" id="PF07689">
    <property type="entry name" value="KaiB"/>
    <property type="match status" value="1"/>
</dbReference>